<name>A0A1P8UGZ0_9GAMM</name>
<dbReference type="Pfam" id="PF13506">
    <property type="entry name" value="Glyco_transf_21"/>
    <property type="match status" value="1"/>
</dbReference>
<dbReference type="PANTHER" id="PTHR43646:SF3">
    <property type="entry name" value="SLR1566 PROTEIN"/>
    <property type="match status" value="1"/>
</dbReference>
<evidence type="ECO:0000256" key="4">
    <source>
        <dbReference type="ARBA" id="ARBA00022676"/>
    </source>
</evidence>
<dbReference type="STRING" id="1765967.BW247_08230"/>
<keyword evidence="4" id="KW-0328">Glycosyltransferase</keyword>
<protein>
    <submittedName>
        <fullName evidence="10">Glycosyl transferase</fullName>
    </submittedName>
</protein>
<evidence type="ECO:0000313" key="11">
    <source>
        <dbReference type="Proteomes" id="UP000243807"/>
    </source>
</evidence>
<dbReference type="SUPFAM" id="SSF53448">
    <property type="entry name" value="Nucleotide-diphospho-sugar transferases"/>
    <property type="match status" value="1"/>
</dbReference>
<evidence type="ECO:0000256" key="2">
    <source>
        <dbReference type="ARBA" id="ARBA00004760"/>
    </source>
</evidence>
<dbReference type="OrthoDB" id="9777873at2"/>
<feature type="transmembrane region" description="Helical" evidence="9">
    <location>
        <begin position="302"/>
        <end position="321"/>
    </location>
</feature>
<comment type="subcellular location">
    <subcellularLocation>
        <location evidence="1">Membrane</location>
        <topology evidence="1">Multi-pass membrane protein</topology>
    </subcellularLocation>
</comment>
<sequence>MIWTLTALAACLIWFGVLVLPWQAWRVREVFDAEQEVGSTRDFADVTVLIPARDEAHVIAHTLAALHAQGENLRVLVIDDASGDDTAAIARQAGAETLAAGTLPPGWAGKLWALEQGRRSVETPLVLLLDADIALQPGALAGLRRKLREEKLQLVSLMAELRMHSFWERLLMPAFVYFFKLLYPFRLANNPRSRFAAAAGGCILLDTAMLERIGGFACLRDALIDDCTLAARVKQAGGRSWLGLSHAARSQRAYDDLGSIWAMVARTAFTQLHYSAALLLVCSVLMVAAFWFPLLALAGPPLARALGAAALLAMFAAYWPTLRYYRRAPAWTLMLPVIGTLYLAMTWSSALRYWRGERSRWKGRVYRRT</sequence>
<comment type="pathway">
    <text evidence="2">Lipid metabolism; sphingolipid metabolism.</text>
</comment>
<dbReference type="KEGG" id="afy:BW247_08230"/>
<dbReference type="GO" id="GO:0016757">
    <property type="term" value="F:glycosyltransferase activity"/>
    <property type="evidence" value="ECO:0007669"/>
    <property type="project" value="UniProtKB-KW"/>
</dbReference>
<dbReference type="EMBL" id="CP019434">
    <property type="protein sequence ID" value="APZ43080.1"/>
    <property type="molecule type" value="Genomic_DNA"/>
</dbReference>
<dbReference type="Gene3D" id="3.90.550.10">
    <property type="entry name" value="Spore Coat Polysaccharide Biosynthesis Protein SpsA, Chain A"/>
    <property type="match status" value="1"/>
</dbReference>
<evidence type="ECO:0000256" key="5">
    <source>
        <dbReference type="ARBA" id="ARBA00022679"/>
    </source>
</evidence>
<evidence type="ECO:0000256" key="9">
    <source>
        <dbReference type="SAM" id="Phobius"/>
    </source>
</evidence>
<keyword evidence="5 10" id="KW-0808">Transferase</keyword>
<evidence type="ECO:0000256" key="1">
    <source>
        <dbReference type="ARBA" id="ARBA00004141"/>
    </source>
</evidence>
<dbReference type="PANTHER" id="PTHR43646">
    <property type="entry name" value="GLYCOSYLTRANSFERASE"/>
    <property type="match status" value="1"/>
</dbReference>
<feature type="transmembrane region" description="Helical" evidence="9">
    <location>
        <begin position="333"/>
        <end position="354"/>
    </location>
</feature>
<evidence type="ECO:0000313" key="10">
    <source>
        <dbReference type="EMBL" id="APZ43080.1"/>
    </source>
</evidence>
<accession>A0A1P8UGZ0</accession>
<keyword evidence="7 9" id="KW-1133">Transmembrane helix</keyword>
<evidence type="ECO:0000256" key="3">
    <source>
        <dbReference type="ARBA" id="ARBA00004991"/>
    </source>
</evidence>
<dbReference type="InterPro" id="IPR025993">
    <property type="entry name" value="Ceramide_glucosylTrfase"/>
</dbReference>
<dbReference type="Proteomes" id="UP000243807">
    <property type="component" value="Chromosome"/>
</dbReference>
<feature type="transmembrane region" description="Helical" evidence="9">
    <location>
        <begin position="272"/>
        <end position="295"/>
    </location>
</feature>
<dbReference type="AlphaFoldDB" id="A0A1P8UGZ0"/>
<dbReference type="RefSeq" id="WP_076836728.1">
    <property type="nucleotide sequence ID" value="NZ_CP019434.1"/>
</dbReference>
<gene>
    <name evidence="10" type="ORF">BW247_08230</name>
</gene>
<evidence type="ECO:0000256" key="6">
    <source>
        <dbReference type="ARBA" id="ARBA00022692"/>
    </source>
</evidence>
<comment type="pathway">
    <text evidence="3">Sphingolipid metabolism.</text>
</comment>
<reference evidence="10 11" key="1">
    <citation type="submission" date="2017-01" db="EMBL/GenBank/DDBJ databases">
        <title>Draft sequence of Acidihalobacter ferrooxidans strain DSM 14175 (strain V8).</title>
        <authorList>
            <person name="Khaleque H.N."/>
            <person name="Ramsay J.P."/>
            <person name="Murphy R.J.T."/>
            <person name="Kaksonen A.H."/>
            <person name="Boxall N.J."/>
            <person name="Watkin E.L.J."/>
        </authorList>
    </citation>
    <scope>NUCLEOTIDE SEQUENCE [LARGE SCALE GENOMIC DNA]</scope>
    <source>
        <strain evidence="10 11">V8</strain>
    </source>
</reference>
<proteinExistence type="predicted"/>
<dbReference type="InterPro" id="IPR017832">
    <property type="entry name" value="Glyco_trans_2_hopen-assoc_HpnB"/>
</dbReference>
<keyword evidence="6 9" id="KW-0812">Transmembrane</keyword>
<evidence type="ECO:0000256" key="7">
    <source>
        <dbReference type="ARBA" id="ARBA00022989"/>
    </source>
</evidence>
<keyword evidence="11" id="KW-1185">Reference proteome</keyword>
<dbReference type="GO" id="GO:0016020">
    <property type="term" value="C:membrane"/>
    <property type="evidence" value="ECO:0007669"/>
    <property type="project" value="UniProtKB-SubCell"/>
</dbReference>
<organism evidence="10 11">
    <name type="scientific">Acidihalobacter ferrooxydans</name>
    <dbReference type="NCBI Taxonomy" id="1765967"/>
    <lineage>
        <taxon>Bacteria</taxon>
        <taxon>Pseudomonadati</taxon>
        <taxon>Pseudomonadota</taxon>
        <taxon>Gammaproteobacteria</taxon>
        <taxon>Chromatiales</taxon>
        <taxon>Ectothiorhodospiraceae</taxon>
        <taxon>Acidihalobacter</taxon>
    </lineage>
</organism>
<dbReference type="InterPro" id="IPR029044">
    <property type="entry name" value="Nucleotide-diphossugar_trans"/>
</dbReference>
<evidence type="ECO:0000256" key="8">
    <source>
        <dbReference type="ARBA" id="ARBA00023136"/>
    </source>
</evidence>
<keyword evidence="8 9" id="KW-0472">Membrane</keyword>
<dbReference type="NCBIfam" id="TIGR03469">
    <property type="entry name" value="HpnB"/>
    <property type="match status" value="1"/>
</dbReference>